<reference evidence="11" key="1">
    <citation type="journal article" date="2014" name="Int. J. Syst. Evol. Microbiol.">
        <title>Complete genome sequence of Corynebacterium casei LMG S-19264T (=DSM 44701T), isolated from a smear-ripened cheese.</title>
        <authorList>
            <consortium name="US DOE Joint Genome Institute (JGI-PGF)"/>
            <person name="Walter F."/>
            <person name="Albersmeier A."/>
            <person name="Kalinowski J."/>
            <person name="Ruckert C."/>
        </authorList>
    </citation>
    <scope>NUCLEOTIDE SEQUENCE</scope>
    <source>
        <strain evidence="11">KCTC 23077</strain>
    </source>
</reference>
<dbReference type="Gene3D" id="3.50.50.100">
    <property type="match status" value="1"/>
</dbReference>
<reference evidence="11" key="2">
    <citation type="submission" date="2020-09" db="EMBL/GenBank/DDBJ databases">
        <authorList>
            <person name="Sun Q."/>
            <person name="Kim S."/>
        </authorList>
    </citation>
    <scope>NUCLEOTIDE SEQUENCE</scope>
    <source>
        <strain evidence="11">KCTC 23077</strain>
    </source>
</reference>
<keyword evidence="5" id="KW-0560">Oxidoreductase</keyword>
<evidence type="ECO:0000313" key="11">
    <source>
        <dbReference type="EMBL" id="GHA72299.1"/>
    </source>
</evidence>
<dbReference type="EC" id="1.6.5.9" evidence="2"/>
<evidence type="ECO:0000259" key="10">
    <source>
        <dbReference type="Pfam" id="PF07992"/>
    </source>
</evidence>
<dbReference type="PANTHER" id="PTHR43706">
    <property type="entry name" value="NADH DEHYDROGENASE"/>
    <property type="match status" value="1"/>
</dbReference>
<organism evidence="11 12">
    <name type="scientific">Cognatilysobacter bugurensis</name>
    <dbReference type="NCBI Taxonomy" id="543356"/>
    <lineage>
        <taxon>Bacteria</taxon>
        <taxon>Pseudomonadati</taxon>
        <taxon>Pseudomonadota</taxon>
        <taxon>Gammaproteobacteria</taxon>
        <taxon>Lysobacterales</taxon>
        <taxon>Lysobacteraceae</taxon>
        <taxon>Cognatilysobacter</taxon>
    </lineage>
</organism>
<keyword evidence="9" id="KW-1133">Transmembrane helix</keyword>
<keyword evidence="9" id="KW-0472">Membrane</keyword>
<evidence type="ECO:0000256" key="2">
    <source>
        <dbReference type="ARBA" id="ARBA00012637"/>
    </source>
</evidence>
<dbReference type="Proteomes" id="UP000646426">
    <property type="component" value="Unassembled WGS sequence"/>
</dbReference>
<evidence type="ECO:0000256" key="4">
    <source>
        <dbReference type="ARBA" id="ARBA00022827"/>
    </source>
</evidence>
<evidence type="ECO:0000256" key="9">
    <source>
        <dbReference type="SAM" id="Phobius"/>
    </source>
</evidence>
<dbReference type="RefSeq" id="WP_189453170.1">
    <property type="nucleotide sequence ID" value="NZ_BMYD01000001.1"/>
</dbReference>
<comment type="similarity">
    <text evidence="1">Belongs to the NADH dehydrogenase family.</text>
</comment>
<feature type="domain" description="FAD/NAD(P)-binding" evidence="10">
    <location>
        <begin position="4"/>
        <end position="320"/>
    </location>
</feature>
<evidence type="ECO:0000256" key="5">
    <source>
        <dbReference type="ARBA" id="ARBA00023002"/>
    </source>
</evidence>
<keyword evidence="3" id="KW-0285">Flavoprotein</keyword>
<evidence type="ECO:0000256" key="1">
    <source>
        <dbReference type="ARBA" id="ARBA00005272"/>
    </source>
</evidence>
<dbReference type="InterPro" id="IPR036188">
    <property type="entry name" value="FAD/NAD-bd_sf"/>
</dbReference>
<dbReference type="EMBL" id="BMYD01000001">
    <property type="protein sequence ID" value="GHA72299.1"/>
    <property type="molecule type" value="Genomic_DNA"/>
</dbReference>
<feature type="region of interest" description="Disordered" evidence="8">
    <location>
        <begin position="412"/>
        <end position="444"/>
    </location>
</feature>
<feature type="transmembrane region" description="Helical" evidence="9">
    <location>
        <begin position="370"/>
        <end position="396"/>
    </location>
</feature>
<accession>A0A918SUN4</accession>
<keyword evidence="9" id="KW-0812">Transmembrane</keyword>
<dbReference type="PANTHER" id="PTHR43706:SF47">
    <property type="entry name" value="EXTERNAL NADH-UBIQUINONE OXIDOREDUCTASE 1, MITOCHONDRIAL-RELATED"/>
    <property type="match status" value="1"/>
</dbReference>
<dbReference type="PRINTS" id="PR00411">
    <property type="entry name" value="PNDRDTASEI"/>
</dbReference>
<evidence type="ECO:0000313" key="12">
    <source>
        <dbReference type="Proteomes" id="UP000646426"/>
    </source>
</evidence>
<keyword evidence="4" id="KW-0274">FAD</keyword>
<dbReference type="AlphaFoldDB" id="A0A918SUN4"/>
<dbReference type="PRINTS" id="PR00368">
    <property type="entry name" value="FADPNR"/>
</dbReference>
<sequence>MSPHIVVVGGGFAGLWAVRALARSPVRITLVDRRNHHLFQPLLYQVATAGLSSPDIAAPLRHILRRQRNVEIVLAEVAEIDVEARAVRTSNGRRLDYDTLVLATGSTHAYFGHEEWAEDAPGLKTLDDALEIRRRVLLAFENAEMAATPEERDAWLHFAVVGGGPTGVELAGTLAEIARHTLRDEFRHINTATARVRLIEAGPRVLSSFPESLSQRARAQLESLGVEVLTGAPVADIDARGYRIGDNRVAARTVLWAAGVAASPLGRMLGVETDRVGRVPVGPGLSVPGHPEIFVAGDLAALQQDGRSVPGVAPAAKQMGSHVARVISARLAGEAAPPFRYRDYGNLATIGRMAAVVDVHGLRLSGALAWWFWLVAHVFFLIGFRSRLIVLLNWGWSYWTYQRHARIIFRDGTPEPTDPADDAPPGPAPCASEAPAEGRVDHAT</sequence>
<dbReference type="SUPFAM" id="SSF51905">
    <property type="entry name" value="FAD/NAD(P)-binding domain"/>
    <property type="match status" value="2"/>
</dbReference>
<dbReference type="Pfam" id="PF07992">
    <property type="entry name" value="Pyr_redox_2"/>
    <property type="match status" value="1"/>
</dbReference>
<evidence type="ECO:0000256" key="3">
    <source>
        <dbReference type="ARBA" id="ARBA00022630"/>
    </source>
</evidence>
<dbReference type="InterPro" id="IPR045024">
    <property type="entry name" value="NDH-2"/>
</dbReference>
<gene>
    <name evidence="11" type="primary">ndh</name>
    <name evidence="11" type="ORF">GCM10007067_05980</name>
</gene>
<evidence type="ECO:0000256" key="7">
    <source>
        <dbReference type="ARBA" id="ARBA00047599"/>
    </source>
</evidence>
<dbReference type="InterPro" id="IPR023753">
    <property type="entry name" value="FAD/NAD-binding_dom"/>
</dbReference>
<dbReference type="GO" id="GO:0050136">
    <property type="term" value="F:NADH dehydrogenase (quinone) (non-electrogenic) activity"/>
    <property type="evidence" value="ECO:0007669"/>
    <property type="project" value="UniProtKB-EC"/>
</dbReference>
<keyword evidence="6" id="KW-0520">NAD</keyword>
<evidence type="ECO:0000256" key="6">
    <source>
        <dbReference type="ARBA" id="ARBA00023027"/>
    </source>
</evidence>
<comment type="caution">
    <text evidence="11">The sequence shown here is derived from an EMBL/GenBank/DDBJ whole genome shotgun (WGS) entry which is preliminary data.</text>
</comment>
<comment type="catalytic activity">
    <reaction evidence="7">
        <text>a quinone + NADH + H(+) = a quinol + NAD(+)</text>
        <dbReference type="Rhea" id="RHEA:46160"/>
        <dbReference type="ChEBI" id="CHEBI:15378"/>
        <dbReference type="ChEBI" id="CHEBI:24646"/>
        <dbReference type="ChEBI" id="CHEBI:57540"/>
        <dbReference type="ChEBI" id="CHEBI:57945"/>
        <dbReference type="ChEBI" id="CHEBI:132124"/>
        <dbReference type="EC" id="1.6.5.9"/>
    </reaction>
</comment>
<protein>
    <recommendedName>
        <fullName evidence="2">NADH:ubiquinone reductase (non-electrogenic)</fullName>
        <ecNumber evidence="2">1.6.5.9</ecNumber>
    </recommendedName>
</protein>
<name>A0A918SUN4_9GAMM</name>
<keyword evidence="12" id="KW-1185">Reference proteome</keyword>
<proteinExistence type="inferred from homology"/>
<evidence type="ECO:0000256" key="8">
    <source>
        <dbReference type="SAM" id="MobiDB-lite"/>
    </source>
</evidence>